<comment type="subunit">
    <text evidence="4">Homodimer.</text>
</comment>
<comment type="function">
    <text evidence="16">Catalyzes the production of glutathione from gamma-glutamylcysteine and glycine in an ATP-dependent manner. Glutathione (gamma-glutamylcysteinylglycine, GSH) is the most abundant intracellular thiol in living aerobic cells and is required for numerous processes including the protection of cells against oxidative damage, amino acid transport, the detoxification of foreign compounds, the maintenance of protein sulfhydryl groups in a reduced state and acts as a cofactor for a number of enzymes. Participates in ophthalmate biosynthesis in hepatocytes.</text>
</comment>
<gene>
    <name evidence="19" type="ORF">HICCMSTLAB_LOCUS2568</name>
</gene>
<dbReference type="SUPFAM" id="SSF52440">
    <property type="entry name" value="PreATP-grasp domain"/>
    <property type="match status" value="1"/>
</dbReference>
<evidence type="ECO:0000256" key="15">
    <source>
        <dbReference type="ARBA" id="ARBA00052123"/>
    </source>
</evidence>
<dbReference type="FunFam" id="3.40.50.1760:FF:000001">
    <property type="entry name" value="Glutathione synthetase"/>
    <property type="match status" value="1"/>
</dbReference>
<evidence type="ECO:0000256" key="14">
    <source>
        <dbReference type="ARBA" id="ARBA00048871"/>
    </source>
</evidence>
<protein>
    <recommendedName>
        <fullName evidence="6">Glutathione synthetase</fullName>
        <ecNumber evidence="5">6.3.2.3</ecNumber>
    </recommendedName>
    <alternativeName>
        <fullName evidence="13">Glutathione synthase</fullName>
    </alternativeName>
</protein>
<dbReference type="OrthoDB" id="2020073at2759"/>
<comment type="caution">
    <text evidence="19">The sequence shown here is derived from an EMBL/GenBank/DDBJ whole genome shotgun (WGS) entry which is preliminary data.</text>
</comment>
<keyword evidence="7" id="KW-0436">Ligase</keyword>
<keyword evidence="20" id="KW-1185">Reference proteome</keyword>
<dbReference type="FunFam" id="3.30.1490.50:FF:000001">
    <property type="entry name" value="Glutathione synthetase"/>
    <property type="match status" value="1"/>
</dbReference>
<comment type="catalytic activity">
    <reaction evidence="14">
        <text>gamma-L-glutamyl-L-cysteine + glycine + ATP = glutathione + ADP + phosphate + H(+)</text>
        <dbReference type="Rhea" id="RHEA:13557"/>
        <dbReference type="ChEBI" id="CHEBI:15378"/>
        <dbReference type="ChEBI" id="CHEBI:30616"/>
        <dbReference type="ChEBI" id="CHEBI:43474"/>
        <dbReference type="ChEBI" id="CHEBI:57305"/>
        <dbReference type="ChEBI" id="CHEBI:57925"/>
        <dbReference type="ChEBI" id="CHEBI:58173"/>
        <dbReference type="ChEBI" id="CHEBI:456216"/>
        <dbReference type="EC" id="6.3.2.3"/>
    </reaction>
    <physiologicalReaction direction="left-to-right" evidence="14">
        <dbReference type="Rhea" id="RHEA:13558"/>
    </physiologicalReaction>
</comment>
<dbReference type="GO" id="GO:0043295">
    <property type="term" value="F:glutathione binding"/>
    <property type="evidence" value="ECO:0007669"/>
    <property type="project" value="TreeGrafter"/>
</dbReference>
<keyword evidence="9" id="KW-0479">Metal-binding</keyword>
<accession>A0A8J2H6D2</accession>
<dbReference type="Gene3D" id="3.30.1490.50">
    <property type="match status" value="1"/>
</dbReference>
<dbReference type="Gene3D" id="3.30.1490.80">
    <property type="match status" value="1"/>
</dbReference>
<dbReference type="EMBL" id="CAJNRD030001117">
    <property type="protein sequence ID" value="CAG5077827.1"/>
    <property type="molecule type" value="Genomic_DNA"/>
</dbReference>
<comment type="similarity">
    <text evidence="3">Belongs to the eukaryotic GSH synthase family.</text>
</comment>
<evidence type="ECO:0000256" key="8">
    <source>
        <dbReference type="ARBA" id="ARBA00022684"/>
    </source>
</evidence>
<dbReference type="InterPro" id="IPR037013">
    <property type="entry name" value="GSH-S_sub-bd_sf"/>
</dbReference>
<evidence type="ECO:0000256" key="7">
    <source>
        <dbReference type="ARBA" id="ARBA00022598"/>
    </source>
</evidence>
<keyword evidence="10" id="KW-0547">Nucleotide-binding</keyword>
<dbReference type="Pfam" id="PF03917">
    <property type="entry name" value="GSH_synth_ATP"/>
    <property type="match status" value="2"/>
</dbReference>
<dbReference type="Pfam" id="PF03199">
    <property type="entry name" value="GSH_synthase"/>
    <property type="match status" value="1"/>
</dbReference>
<dbReference type="SUPFAM" id="SSF56059">
    <property type="entry name" value="Glutathione synthetase ATP-binding domain-like"/>
    <property type="match status" value="1"/>
</dbReference>
<comment type="cofactor">
    <cofactor evidence="1">
        <name>Mg(2+)</name>
        <dbReference type="ChEBI" id="CHEBI:18420"/>
    </cofactor>
</comment>
<dbReference type="PANTHER" id="PTHR11130:SF0">
    <property type="entry name" value="GLUTATHIONE SYNTHETASE"/>
    <property type="match status" value="1"/>
</dbReference>
<comment type="pathway">
    <text evidence="2">Sulfur metabolism; glutathione biosynthesis; glutathione from L-cysteine and L-glutamate: step 2/2.</text>
</comment>
<dbReference type="Proteomes" id="UP000786811">
    <property type="component" value="Unassembled WGS sequence"/>
</dbReference>
<dbReference type="AlphaFoldDB" id="A0A8J2H6D2"/>
<feature type="domain" description="DUF155" evidence="17">
    <location>
        <begin position="556"/>
        <end position="731"/>
    </location>
</feature>
<evidence type="ECO:0000259" key="17">
    <source>
        <dbReference type="Pfam" id="PF02582"/>
    </source>
</evidence>
<evidence type="ECO:0000256" key="4">
    <source>
        <dbReference type="ARBA" id="ARBA00011738"/>
    </source>
</evidence>
<dbReference type="Gene3D" id="3.40.50.1760">
    <property type="entry name" value="Glutathione synthase, substrate-binding domain superfamily, eukaryotic"/>
    <property type="match status" value="1"/>
</dbReference>
<evidence type="ECO:0000256" key="6">
    <source>
        <dbReference type="ARBA" id="ARBA00020821"/>
    </source>
</evidence>
<evidence type="ECO:0000256" key="13">
    <source>
        <dbReference type="ARBA" id="ARBA00030403"/>
    </source>
</evidence>
<dbReference type="InterPro" id="IPR003734">
    <property type="entry name" value="DUF155"/>
</dbReference>
<evidence type="ECO:0000256" key="9">
    <source>
        <dbReference type="ARBA" id="ARBA00022723"/>
    </source>
</evidence>
<dbReference type="GO" id="GO:0005829">
    <property type="term" value="C:cytosol"/>
    <property type="evidence" value="ECO:0007669"/>
    <property type="project" value="TreeGrafter"/>
</dbReference>
<dbReference type="Gene3D" id="3.30.470.20">
    <property type="entry name" value="ATP-grasp fold, B domain"/>
    <property type="match status" value="1"/>
</dbReference>
<dbReference type="InterPro" id="IPR014709">
    <property type="entry name" value="Glutathione_synthase_C_euk"/>
</dbReference>
<evidence type="ECO:0000256" key="11">
    <source>
        <dbReference type="ARBA" id="ARBA00022840"/>
    </source>
</evidence>
<dbReference type="InterPro" id="IPR005615">
    <property type="entry name" value="Glutathione_synthase"/>
</dbReference>
<evidence type="ECO:0000256" key="10">
    <source>
        <dbReference type="ARBA" id="ARBA00022741"/>
    </source>
</evidence>
<evidence type="ECO:0000313" key="19">
    <source>
        <dbReference type="EMBL" id="CAG5077827.1"/>
    </source>
</evidence>
<keyword evidence="11" id="KW-0067">ATP-binding</keyword>
<proteinExistence type="inferred from homology"/>
<dbReference type="EC" id="6.3.2.3" evidence="5"/>
<evidence type="ECO:0000256" key="12">
    <source>
        <dbReference type="ARBA" id="ARBA00022842"/>
    </source>
</evidence>
<evidence type="ECO:0000259" key="18">
    <source>
        <dbReference type="Pfam" id="PF03199"/>
    </source>
</evidence>
<dbReference type="InterPro" id="IPR014042">
    <property type="entry name" value="Glutathione_synthase_a-hlx"/>
</dbReference>
<evidence type="ECO:0000313" key="20">
    <source>
        <dbReference type="Proteomes" id="UP000786811"/>
    </source>
</evidence>
<dbReference type="InterPro" id="IPR004887">
    <property type="entry name" value="GSH_synth_subst-bd"/>
</dbReference>
<dbReference type="GO" id="GO:0005524">
    <property type="term" value="F:ATP binding"/>
    <property type="evidence" value="ECO:0007669"/>
    <property type="project" value="UniProtKB-KW"/>
</dbReference>
<evidence type="ECO:0000256" key="1">
    <source>
        <dbReference type="ARBA" id="ARBA00001946"/>
    </source>
</evidence>
<name>A0A8J2H6D2_COTCN</name>
<dbReference type="GO" id="GO:0046872">
    <property type="term" value="F:metal ion binding"/>
    <property type="evidence" value="ECO:0007669"/>
    <property type="project" value="UniProtKB-KW"/>
</dbReference>
<dbReference type="UniPathway" id="UPA00142">
    <property type="reaction ID" value="UER00210"/>
</dbReference>
<sequence length="796" mass="92290">MNRRRRVSYSVMESKINKQMCLSSYIKVPLPSGELEELIEKAQDWAIMHGLSIRENTNLRKDSMQFAPFALLPSAFPRLQFQDACQIQTVLNGLIHKVAHDYEFLRETLAPTISVDPFTRKLFDIYQTVYKEGFTQKLSLGLFRSDFMLNTVCGNYNYDESQEKELDRKSEEKEEEMKAAVEGETGECYDPELRKTKSFCCWKQVEINTIASGMGWLGTVATKFHKFVLHELGMKNLIEYLPENNAIEGLCCGMLEAWRMYNDPRAVILFVVEEFSTNISDQRGHEFEIKRLNPDVKVVRRTLKQLTIQAKLGSKKELILNDSTVVAVVYYRYGYSPEHYTEQEWKVRLLIERSLAIKSPSIQYHLAGTKKVQQALAKSGVVEKFFQDEKNVERVRNIFTGLYSLDFDEDGNRAFEMAVRNPERFVLKPQREGGGNNIYGSDIKKFLITIKNSQERNAWILMDRIYPPSQLNYAITVKDSSSNNILKELTPEVGIFGVIIGDDKNNIFVNKQVGHLFRTKKADSNEGGLMAGAAVCDTNVIHAVPKYQVENEPREMFFFREGTIVMWNTTDLECNNILEMLKNYEENSYSTELLQAESEIMYYTHAEPGKRSHLKDGDIYLASESTNLDKYTFSNAISQSVKLGIWESSLDHYIESIEFVTEDLKTGRKIKMTREQVLRKQGELFALRHHINLSSDLLDTPDFYWERDELENLYQQTCGYFAISKRTRVMNEKINHCVELVELLSSHLSDRHHVRLEWMIIVLIMVEVAFELFHYLDRYLEKEELEQSPAQRSTAE</sequence>
<feature type="domain" description="Glutathione synthase substrate-binding" evidence="18">
    <location>
        <begin position="266"/>
        <end position="367"/>
    </location>
</feature>
<reference evidence="19" key="1">
    <citation type="submission" date="2021-04" db="EMBL/GenBank/DDBJ databases">
        <authorList>
            <person name="Chebbi M.A.C M."/>
        </authorList>
    </citation>
    <scope>NUCLEOTIDE SEQUENCE</scope>
</reference>
<evidence type="ECO:0000256" key="3">
    <source>
        <dbReference type="ARBA" id="ARBA00010385"/>
    </source>
</evidence>
<keyword evidence="8" id="KW-0317">Glutathione biosynthesis</keyword>
<dbReference type="Pfam" id="PF02582">
    <property type="entry name" value="DUF155"/>
    <property type="match status" value="1"/>
</dbReference>
<dbReference type="GO" id="GO:0004363">
    <property type="term" value="F:glutathione synthase activity"/>
    <property type="evidence" value="ECO:0007669"/>
    <property type="project" value="UniProtKB-EC"/>
</dbReference>
<dbReference type="InterPro" id="IPR014049">
    <property type="entry name" value="Glutathione_synthase_N_euk"/>
</dbReference>
<dbReference type="InterPro" id="IPR016185">
    <property type="entry name" value="PreATP-grasp_dom_sf"/>
</dbReference>
<evidence type="ECO:0000256" key="16">
    <source>
        <dbReference type="ARBA" id="ARBA00059746"/>
    </source>
</evidence>
<keyword evidence="12" id="KW-0460">Magnesium</keyword>
<dbReference type="Gene3D" id="1.10.1080.10">
    <property type="entry name" value="Glutathione Synthetase, Chain A, domain 3"/>
    <property type="match status" value="1"/>
</dbReference>
<evidence type="ECO:0000256" key="5">
    <source>
        <dbReference type="ARBA" id="ARBA00012214"/>
    </source>
</evidence>
<evidence type="ECO:0000256" key="2">
    <source>
        <dbReference type="ARBA" id="ARBA00004965"/>
    </source>
</evidence>
<dbReference type="PANTHER" id="PTHR11130">
    <property type="entry name" value="GLUTATHIONE SYNTHETASE"/>
    <property type="match status" value="1"/>
</dbReference>
<comment type="catalytic activity">
    <reaction evidence="15">
        <text>gamma-L-glutamyl-(2S)-2-aminobutanoate + glycine + ATP = ophthalmate + ADP + phosphate + H(+)</text>
        <dbReference type="Rhea" id="RHEA:72075"/>
        <dbReference type="ChEBI" id="CHEBI:15378"/>
        <dbReference type="ChEBI" id="CHEBI:30616"/>
        <dbReference type="ChEBI" id="CHEBI:43474"/>
        <dbReference type="ChEBI" id="CHEBI:57305"/>
        <dbReference type="ChEBI" id="CHEBI:189406"/>
        <dbReference type="ChEBI" id="CHEBI:189750"/>
        <dbReference type="ChEBI" id="CHEBI:456216"/>
    </reaction>
    <physiologicalReaction direction="left-to-right" evidence="15">
        <dbReference type="Rhea" id="RHEA:72076"/>
    </physiologicalReaction>
</comment>
<organism evidence="19 20">
    <name type="scientific">Cotesia congregata</name>
    <name type="common">Parasitoid wasp</name>
    <name type="synonym">Apanteles congregatus</name>
    <dbReference type="NCBI Taxonomy" id="51543"/>
    <lineage>
        <taxon>Eukaryota</taxon>
        <taxon>Metazoa</taxon>
        <taxon>Ecdysozoa</taxon>
        <taxon>Arthropoda</taxon>
        <taxon>Hexapoda</taxon>
        <taxon>Insecta</taxon>
        <taxon>Pterygota</taxon>
        <taxon>Neoptera</taxon>
        <taxon>Endopterygota</taxon>
        <taxon>Hymenoptera</taxon>
        <taxon>Apocrita</taxon>
        <taxon>Ichneumonoidea</taxon>
        <taxon>Braconidae</taxon>
        <taxon>Microgastrinae</taxon>
        <taxon>Cotesia</taxon>
    </lineage>
</organism>